<evidence type="ECO:0000256" key="38">
    <source>
        <dbReference type="ARBA" id="ARBA00023128"/>
    </source>
</evidence>
<dbReference type="SMART" id="SM00364">
    <property type="entry name" value="LRR_BAC"/>
    <property type="match status" value="7"/>
</dbReference>
<dbReference type="Gene3D" id="2.10.25.10">
    <property type="entry name" value="Laminin"/>
    <property type="match status" value="2"/>
</dbReference>
<dbReference type="FunFam" id="3.40.50.300:FF:000656">
    <property type="entry name" value="Leucine-rich repeat serine/threonine-protein kinase 2"/>
    <property type="match status" value="1"/>
</dbReference>
<dbReference type="GO" id="GO:0031267">
    <property type="term" value="F:small GTPase binding"/>
    <property type="evidence" value="ECO:0007669"/>
    <property type="project" value="UniProtKB-ARBA"/>
</dbReference>
<keyword evidence="33" id="KW-0832">Ubl conjugation</keyword>
<evidence type="ECO:0000256" key="30">
    <source>
        <dbReference type="ARBA" id="ARBA00022801"/>
    </source>
</evidence>
<dbReference type="InterPro" id="IPR001846">
    <property type="entry name" value="VWF_type-D"/>
</dbReference>
<feature type="region of interest" description="Disordered" evidence="52">
    <location>
        <begin position="2762"/>
        <end position="2818"/>
    </location>
</feature>
<dbReference type="GO" id="GO:0051018">
    <property type="term" value="F:protein kinase A binding"/>
    <property type="evidence" value="ECO:0007669"/>
    <property type="project" value="UniProtKB-ARBA"/>
</dbReference>
<feature type="compositionally biased region" description="Polar residues" evidence="52">
    <location>
        <begin position="2794"/>
        <end position="2805"/>
    </location>
</feature>
<dbReference type="PROSITE" id="PS00108">
    <property type="entry name" value="PROTEIN_KINASE_ST"/>
    <property type="match status" value="1"/>
</dbReference>
<keyword evidence="18" id="KW-0964">Secreted</keyword>
<dbReference type="GO" id="GO:0070973">
    <property type="term" value="P:protein localization to endoplasmic reticulum exit site"/>
    <property type="evidence" value="ECO:0007669"/>
    <property type="project" value="UniProtKB-ARBA"/>
</dbReference>
<evidence type="ECO:0000256" key="48">
    <source>
        <dbReference type="ARBA" id="ARBA00048679"/>
    </source>
</evidence>
<evidence type="ECO:0000256" key="43">
    <source>
        <dbReference type="ARBA" id="ARBA00023228"/>
    </source>
</evidence>
<dbReference type="PANTHER" id="PTHR47246">
    <property type="entry name" value="MUCIN-19"/>
    <property type="match status" value="1"/>
</dbReference>
<dbReference type="InterPro" id="IPR017441">
    <property type="entry name" value="Protein_kinase_ATP_BS"/>
</dbReference>
<dbReference type="SUPFAM" id="SSF52540">
    <property type="entry name" value="P-loop containing nucleoside triphosphate hydrolases"/>
    <property type="match status" value="1"/>
</dbReference>
<evidence type="ECO:0000256" key="9">
    <source>
        <dbReference type="ARBA" id="ARBA00004432"/>
    </source>
</evidence>
<keyword evidence="44" id="KW-0966">Cell projection</keyword>
<evidence type="ECO:0000256" key="47">
    <source>
        <dbReference type="ARBA" id="ARBA00048548"/>
    </source>
</evidence>
<dbReference type="GO" id="GO:0051247">
    <property type="term" value="P:positive regulation of protein metabolic process"/>
    <property type="evidence" value="ECO:0007669"/>
    <property type="project" value="UniProtKB-ARBA"/>
</dbReference>
<evidence type="ECO:0000256" key="6">
    <source>
        <dbReference type="ARBA" id="ARBA00004371"/>
    </source>
</evidence>
<dbReference type="PROSITE" id="PS00107">
    <property type="entry name" value="PROTEIN_KINASE_ATP"/>
    <property type="match status" value="1"/>
</dbReference>
<keyword evidence="27" id="KW-0418">Kinase</keyword>
<evidence type="ECO:0000256" key="28">
    <source>
        <dbReference type="ARBA" id="ARBA00022782"/>
    </source>
</evidence>
<dbReference type="InterPro" id="IPR011989">
    <property type="entry name" value="ARM-like"/>
</dbReference>
<dbReference type="GO" id="GO:0000139">
    <property type="term" value="C:Golgi membrane"/>
    <property type="evidence" value="ECO:0007669"/>
    <property type="project" value="UniProtKB-SubCell"/>
</dbReference>
<feature type="compositionally biased region" description="Low complexity" evidence="52">
    <location>
        <begin position="2763"/>
        <end position="2778"/>
    </location>
</feature>
<feature type="compositionally biased region" description="Polar residues" evidence="52">
    <location>
        <begin position="2609"/>
        <end position="2645"/>
    </location>
</feature>
<dbReference type="GO" id="GO:0016192">
    <property type="term" value="P:vesicle-mediated transport"/>
    <property type="evidence" value="ECO:0007669"/>
    <property type="project" value="UniProtKB-ARBA"/>
</dbReference>
<evidence type="ECO:0000256" key="44">
    <source>
        <dbReference type="ARBA" id="ARBA00023273"/>
    </source>
</evidence>
<keyword evidence="43" id="KW-0458">Lysosome</keyword>
<evidence type="ECO:0000256" key="14">
    <source>
        <dbReference type="ARBA" id="ARBA00005843"/>
    </source>
</evidence>
<dbReference type="FunFam" id="3.80.10.10:FF:000110">
    <property type="entry name" value="Leucine-rich repeat serine/threonine-protein kinase 2"/>
    <property type="match status" value="1"/>
</dbReference>
<dbReference type="GO" id="GO:0042391">
    <property type="term" value="P:regulation of membrane potential"/>
    <property type="evidence" value="ECO:0007669"/>
    <property type="project" value="UniProtKB-ARBA"/>
</dbReference>
<feature type="region of interest" description="Disordered" evidence="52">
    <location>
        <begin position="2608"/>
        <end position="2645"/>
    </location>
</feature>
<dbReference type="GO" id="GO:1990909">
    <property type="term" value="C:Wnt signalosome"/>
    <property type="evidence" value="ECO:0007669"/>
    <property type="project" value="UniProtKB-ARBA"/>
</dbReference>
<accession>A0A836A839</accession>
<feature type="domain" description="Protein kinase" evidence="53">
    <location>
        <begin position="1866"/>
        <end position="2125"/>
    </location>
</feature>
<dbReference type="GO" id="GO:0007166">
    <property type="term" value="P:cell surface receptor signaling pathway"/>
    <property type="evidence" value="ECO:0007669"/>
    <property type="project" value="UniProtKB-ARBA"/>
</dbReference>
<evidence type="ECO:0000256" key="37">
    <source>
        <dbReference type="ARBA" id="ARBA00023054"/>
    </source>
</evidence>
<dbReference type="InterPro" id="IPR056597">
    <property type="entry name" value="ARM_LRRK2"/>
</dbReference>
<evidence type="ECO:0000256" key="19">
    <source>
        <dbReference type="ARBA" id="ARBA00022527"/>
    </source>
</evidence>
<dbReference type="Pfam" id="PF16095">
    <property type="entry name" value="COR-A"/>
    <property type="match status" value="1"/>
</dbReference>
<dbReference type="PROSITE" id="PS50011">
    <property type="entry name" value="PROTEIN_KINASE_DOM"/>
    <property type="match status" value="1"/>
</dbReference>
<dbReference type="FunFam" id="1.10.510.10:FF:001216">
    <property type="entry name" value="Leucine-rich repeat kinase 2"/>
    <property type="match status" value="1"/>
</dbReference>
<evidence type="ECO:0000256" key="13">
    <source>
        <dbReference type="ARBA" id="ARBA00004613"/>
    </source>
</evidence>
<dbReference type="GO" id="GO:0060627">
    <property type="term" value="P:regulation of vesicle-mediated transport"/>
    <property type="evidence" value="ECO:0007669"/>
    <property type="project" value="UniProtKB-ARBA"/>
</dbReference>
<dbReference type="PROSITE" id="PS51233">
    <property type="entry name" value="VWFD"/>
    <property type="match status" value="3"/>
</dbReference>
<evidence type="ECO:0000256" key="31">
    <source>
        <dbReference type="ARBA" id="ARBA00022824"/>
    </source>
</evidence>
<dbReference type="GO" id="GO:0016787">
    <property type="term" value="F:hydrolase activity"/>
    <property type="evidence" value="ECO:0007669"/>
    <property type="project" value="UniProtKB-KW"/>
</dbReference>
<evidence type="ECO:0000313" key="57">
    <source>
        <dbReference type="Proteomes" id="UP000664991"/>
    </source>
</evidence>
<proteinExistence type="inferred from homology"/>
<dbReference type="GO" id="GO:0051239">
    <property type="term" value="P:regulation of multicellular organismal process"/>
    <property type="evidence" value="ECO:0007669"/>
    <property type="project" value="UniProtKB-ARBA"/>
</dbReference>
<dbReference type="Gene3D" id="3.30.70.1390">
    <property type="entry name" value="ROC domain from the Parkinson's disease-associated leucine-rich repeat kinase 2"/>
    <property type="match status" value="1"/>
</dbReference>
<keyword evidence="22" id="KW-0433">Leucine-rich repeat</keyword>
<evidence type="ECO:0000256" key="36">
    <source>
        <dbReference type="ARBA" id="ARBA00023034"/>
    </source>
</evidence>
<keyword evidence="26" id="KW-0967">Endosome</keyword>
<evidence type="ECO:0000256" key="20">
    <source>
        <dbReference type="ARBA" id="ARBA00022553"/>
    </source>
</evidence>
<dbReference type="Gene3D" id="3.30.200.20">
    <property type="entry name" value="Phosphorylase Kinase, domain 1"/>
    <property type="match status" value="1"/>
</dbReference>
<dbReference type="InterPro" id="IPR005225">
    <property type="entry name" value="Small_GTP-bd"/>
</dbReference>
<dbReference type="FunFam" id="3.80.10.10:FF:000179">
    <property type="entry name" value="leucine-rich repeat serine/threonine-protein kinase 2"/>
    <property type="match status" value="1"/>
</dbReference>
<dbReference type="Pfam" id="PF00069">
    <property type="entry name" value="Pkinase"/>
    <property type="match status" value="1"/>
</dbReference>
<evidence type="ECO:0000256" key="39">
    <source>
        <dbReference type="ARBA" id="ARBA00023134"/>
    </source>
</evidence>
<evidence type="ECO:0000256" key="23">
    <source>
        <dbReference type="ARBA" id="ARBA00022679"/>
    </source>
</evidence>
<evidence type="ECO:0000256" key="34">
    <source>
        <dbReference type="ARBA" id="ARBA00023006"/>
    </source>
</evidence>
<dbReference type="NCBIfam" id="TIGR00231">
    <property type="entry name" value="small_GTP"/>
    <property type="match status" value="1"/>
</dbReference>
<comment type="catalytic activity">
    <reaction evidence="46">
        <text>L-threonyl-[protein] + ATP = O-phospho-L-threonyl-[protein] + ADP + H(+)</text>
        <dbReference type="Rhea" id="RHEA:46608"/>
        <dbReference type="Rhea" id="RHEA-COMP:11060"/>
        <dbReference type="Rhea" id="RHEA-COMP:11605"/>
        <dbReference type="ChEBI" id="CHEBI:15378"/>
        <dbReference type="ChEBI" id="CHEBI:30013"/>
        <dbReference type="ChEBI" id="CHEBI:30616"/>
        <dbReference type="ChEBI" id="CHEBI:61977"/>
        <dbReference type="ChEBI" id="CHEBI:456216"/>
        <dbReference type="EC" id="2.7.11.1"/>
    </reaction>
</comment>
<evidence type="ECO:0000256" key="17">
    <source>
        <dbReference type="ARBA" id="ARBA00022490"/>
    </source>
</evidence>
<evidence type="ECO:0000256" key="8">
    <source>
        <dbReference type="ARBA" id="ARBA00004406"/>
    </source>
</evidence>
<keyword evidence="41" id="KW-1015">Disulfide bond</keyword>
<dbReference type="GO" id="GO:0060828">
    <property type="term" value="P:regulation of canonical Wnt signaling pathway"/>
    <property type="evidence" value="ECO:0007669"/>
    <property type="project" value="UniProtKB-ARBA"/>
</dbReference>
<dbReference type="Gene3D" id="2.130.10.10">
    <property type="entry name" value="YVTN repeat-like/Quinoprotein amine dehydrogenase"/>
    <property type="match status" value="1"/>
</dbReference>
<keyword evidence="17" id="KW-0963">Cytoplasm</keyword>
<dbReference type="GO" id="GO:0009653">
    <property type="term" value="P:anatomical structure morphogenesis"/>
    <property type="evidence" value="ECO:0007669"/>
    <property type="project" value="UniProtKB-ARBA"/>
</dbReference>
<feature type="domain" description="VWFD" evidence="54">
    <location>
        <begin position="2828"/>
        <end position="2999"/>
    </location>
</feature>
<dbReference type="EMBL" id="JAEMGP010000003">
    <property type="protein sequence ID" value="KAG5212051.1"/>
    <property type="molecule type" value="Genomic_DNA"/>
</dbReference>
<keyword evidence="19" id="KW-0723">Serine/threonine-protein kinase</keyword>
<keyword evidence="25 50" id="KW-0547">Nucleotide-binding</keyword>
<evidence type="ECO:0000256" key="24">
    <source>
        <dbReference type="ARBA" id="ARBA00022737"/>
    </source>
</evidence>
<comment type="subcellular location">
    <subcellularLocation>
        <location evidence="12">Cell projection</location>
        <location evidence="12">Axon</location>
    </subcellularLocation>
    <subcellularLocation>
        <location evidence="5">Cell projection</location>
        <location evidence="5">Dendrite</location>
    </subcellularLocation>
    <subcellularLocation>
        <location evidence="3">Cytoplasm</location>
        <location evidence="3">Cytoskeleton</location>
    </subcellularLocation>
    <subcellularLocation>
        <location evidence="4">Cytoplasmic vesicle</location>
        <location evidence="4">Phagosome</location>
    </subcellularLocation>
    <subcellularLocation>
        <location evidence="9">Cytoplasmic vesicle</location>
        <location evidence="9">Secretory vesicle</location>
        <location evidence="9">Synaptic vesicle membrane</location>
    </subcellularLocation>
    <subcellularLocation>
        <location evidence="8">Endoplasmic reticulum membrane</location>
        <topology evidence="8">Peripheral membrane protein</topology>
    </subcellularLocation>
    <subcellularLocation>
        <location evidence="2">Endosome</location>
    </subcellularLocation>
    <subcellularLocation>
        <location evidence="7">Golgi apparatus membrane</location>
        <topology evidence="7">Peripheral membrane protein</topology>
    </subcellularLocation>
    <subcellularLocation>
        <location evidence="6">Lysosome</location>
    </subcellularLocation>
    <subcellularLocation>
        <location evidence="10">Mitochondrion outer membrane</location>
        <topology evidence="10">Peripheral membrane protein</topology>
    </subcellularLocation>
    <subcellularLocation>
        <location evidence="11">Perikaryon</location>
    </subcellularLocation>
    <subcellularLocation>
        <location evidence="13">Secreted</location>
    </subcellularLocation>
</comment>
<dbReference type="CDD" id="cd14068">
    <property type="entry name" value="STKc_LRRK2"/>
    <property type="match status" value="1"/>
</dbReference>
<dbReference type="GO" id="GO:0005829">
    <property type="term" value="C:cytosol"/>
    <property type="evidence" value="ECO:0007669"/>
    <property type="project" value="UniProtKB-ARBA"/>
</dbReference>
<dbReference type="GO" id="GO:0045335">
    <property type="term" value="C:phagocytic vesicle"/>
    <property type="evidence" value="ECO:0007669"/>
    <property type="project" value="UniProtKB-SubCell"/>
</dbReference>
<dbReference type="Pfam" id="PF23748">
    <property type="entry name" value="Beta-prop_LRRK2"/>
    <property type="match status" value="1"/>
</dbReference>
<feature type="domain" description="Roc" evidence="55">
    <location>
        <begin position="1315"/>
        <end position="1498"/>
    </location>
</feature>
<dbReference type="Pfam" id="PF00094">
    <property type="entry name" value="VWD"/>
    <property type="match status" value="3"/>
</dbReference>
<keyword evidence="38" id="KW-0496">Mitochondrion</keyword>
<keyword evidence="29" id="KW-1000">Mitochondrion outer membrane</keyword>
<evidence type="ECO:0000259" key="54">
    <source>
        <dbReference type="PROSITE" id="PS51233"/>
    </source>
</evidence>
<dbReference type="InterPro" id="IPR015943">
    <property type="entry name" value="WD40/YVTN_repeat-like_dom_sf"/>
</dbReference>
<dbReference type="GO" id="GO:0030182">
    <property type="term" value="P:neuron differentiation"/>
    <property type="evidence" value="ECO:0007669"/>
    <property type="project" value="UniProtKB-ARBA"/>
</dbReference>
<keyword evidence="16" id="KW-0343">GTPase activation</keyword>
<dbReference type="GO" id="GO:0005525">
    <property type="term" value="F:GTP binding"/>
    <property type="evidence" value="ECO:0007669"/>
    <property type="project" value="UniProtKB-KW"/>
</dbReference>
<dbReference type="GO" id="GO:0042802">
    <property type="term" value="F:identical protein binding"/>
    <property type="evidence" value="ECO:0007669"/>
    <property type="project" value="UniProtKB-ARBA"/>
</dbReference>
<keyword evidence="36" id="KW-0333">Golgi apparatus</keyword>
<evidence type="ECO:0000259" key="55">
    <source>
        <dbReference type="PROSITE" id="PS51424"/>
    </source>
</evidence>
<dbReference type="GO" id="GO:0005741">
    <property type="term" value="C:mitochondrial outer membrane"/>
    <property type="evidence" value="ECO:0007669"/>
    <property type="project" value="UniProtKB-SubCell"/>
</dbReference>
<evidence type="ECO:0000313" key="56">
    <source>
        <dbReference type="EMBL" id="KAG5212051.1"/>
    </source>
</evidence>
<dbReference type="InterPro" id="IPR032675">
    <property type="entry name" value="LRR_dom_sf"/>
</dbReference>
<keyword evidence="45" id="KW-0968">Cytoplasmic vesicle</keyword>
<evidence type="ECO:0000256" key="21">
    <source>
        <dbReference type="ARBA" id="ARBA00022574"/>
    </source>
</evidence>
<evidence type="ECO:0000256" key="42">
    <source>
        <dbReference type="ARBA" id="ARBA00023212"/>
    </source>
</evidence>
<keyword evidence="35" id="KW-0770">Synapse</keyword>
<name>A0A836A839_SHEEP</name>
<dbReference type="InterPro" id="IPR056602">
    <property type="entry name" value="Beta-prop_LRRK2"/>
</dbReference>
<dbReference type="Proteomes" id="UP000664991">
    <property type="component" value="Unassembled WGS sequence"/>
</dbReference>
<evidence type="ECO:0000256" key="12">
    <source>
        <dbReference type="ARBA" id="ARBA00004489"/>
    </source>
</evidence>
<dbReference type="GO" id="GO:1902531">
    <property type="term" value="P:regulation of intracellular signal transduction"/>
    <property type="evidence" value="ECO:0007669"/>
    <property type="project" value="UniProtKB-ARBA"/>
</dbReference>
<evidence type="ECO:0000256" key="25">
    <source>
        <dbReference type="ARBA" id="ARBA00022741"/>
    </source>
</evidence>
<keyword evidence="32 50" id="KW-0067">ATP-binding</keyword>
<dbReference type="GO" id="GO:0070971">
    <property type="term" value="C:endoplasmic reticulum exit site"/>
    <property type="evidence" value="ECO:0007669"/>
    <property type="project" value="UniProtKB-ARBA"/>
</dbReference>
<keyword evidence="28" id="KW-0221">Differentiation</keyword>
<dbReference type="InterPro" id="IPR036084">
    <property type="entry name" value="Ser_inhib-like_sf"/>
</dbReference>
<keyword evidence="23" id="KW-0808">Transferase</keyword>
<evidence type="ECO:0000259" key="53">
    <source>
        <dbReference type="PROSITE" id="PS50011"/>
    </source>
</evidence>
<dbReference type="InterPro" id="IPR056593">
    <property type="entry name" value="ANK_LRRK2"/>
</dbReference>
<evidence type="ECO:0000256" key="1">
    <source>
        <dbReference type="ARBA" id="ARBA00001946"/>
    </source>
</evidence>
<feature type="region of interest" description="Disordered" evidence="52">
    <location>
        <begin position="2697"/>
        <end position="2744"/>
    </location>
</feature>
<dbReference type="FunFam" id="1.25.10.10:FF:000232">
    <property type="entry name" value="leucine-rich repeat serine/threonine-protein kinase 2 isoform X1"/>
    <property type="match status" value="1"/>
</dbReference>
<dbReference type="CDD" id="cd19941">
    <property type="entry name" value="TIL"/>
    <property type="match status" value="2"/>
</dbReference>
<evidence type="ECO:0000256" key="2">
    <source>
        <dbReference type="ARBA" id="ARBA00004177"/>
    </source>
</evidence>
<keyword evidence="31" id="KW-0256">Endoplasmic reticulum</keyword>
<feature type="binding site" evidence="50">
    <location>
        <position position="1893"/>
    </location>
    <ligand>
        <name>ATP</name>
        <dbReference type="ChEBI" id="CHEBI:30616"/>
    </ligand>
</feature>
<dbReference type="FunFam" id="2.10.25.10:FF:000153">
    <property type="entry name" value="MUC5B isoform 1"/>
    <property type="match status" value="1"/>
</dbReference>
<dbReference type="GO" id="GO:0048513">
    <property type="term" value="P:animal organ development"/>
    <property type="evidence" value="ECO:0007669"/>
    <property type="project" value="UniProtKB-ARBA"/>
</dbReference>
<dbReference type="GO" id="GO:0010508">
    <property type="term" value="P:positive regulation of autophagy"/>
    <property type="evidence" value="ECO:0007669"/>
    <property type="project" value="UniProtKB-ARBA"/>
</dbReference>
<keyword evidence="30" id="KW-0378">Hydrolase</keyword>
<feature type="domain" description="VWFD" evidence="54">
    <location>
        <begin position="3441"/>
        <end position="3630"/>
    </location>
</feature>
<dbReference type="GO" id="GO:0005789">
    <property type="term" value="C:endoplasmic reticulum membrane"/>
    <property type="evidence" value="ECO:0007669"/>
    <property type="project" value="UniProtKB-SubCell"/>
</dbReference>
<evidence type="ECO:0000256" key="7">
    <source>
        <dbReference type="ARBA" id="ARBA00004395"/>
    </source>
</evidence>
<dbReference type="SUPFAM" id="SSF50978">
    <property type="entry name" value="WD40 repeat-like"/>
    <property type="match status" value="1"/>
</dbReference>
<dbReference type="Gene3D" id="1.25.40.20">
    <property type="entry name" value="Ankyrin repeat-containing domain"/>
    <property type="match status" value="1"/>
</dbReference>
<dbReference type="EC" id="2.7.11.1" evidence="15"/>
<dbReference type="SUPFAM" id="SSF48371">
    <property type="entry name" value="ARM repeat"/>
    <property type="match status" value="2"/>
</dbReference>
<evidence type="ECO:0000256" key="15">
    <source>
        <dbReference type="ARBA" id="ARBA00012513"/>
    </source>
</evidence>
<dbReference type="FunFam" id="1.25.10.10:FF:000215">
    <property type="entry name" value="leucine-rich repeat serine/threonine-protein kinase 2"/>
    <property type="match status" value="1"/>
</dbReference>
<evidence type="ECO:0000256" key="26">
    <source>
        <dbReference type="ARBA" id="ARBA00022753"/>
    </source>
</evidence>
<dbReference type="GO" id="GO:0050804">
    <property type="term" value="P:modulation of chemical synaptic transmission"/>
    <property type="evidence" value="ECO:0007669"/>
    <property type="project" value="UniProtKB-ARBA"/>
</dbReference>
<evidence type="ECO:0000256" key="4">
    <source>
        <dbReference type="ARBA" id="ARBA00004262"/>
    </source>
</evidence>
<dbReference type="GO" id="GO:0010468">
    <property type="term" value="P:regulation of gene expression"/>
    <property type="evidence" value="ECO:0007669"/>
    <property type="project" value="UniProtKB-ARBA"/>
</dbReference>
<dbReference type="GO" id="GO:0043204">
    <property type="term" value="C:perikaryon"/>
    <property type="evidence" value="ECO:0007669"/>
    <property type="project" value="UniProtKB-SubCell"/>
</dbReference>
<dbReference type="SUPFAM" id="SSF56112">
    <property type="entry name" value="Protein kinase-like (PK-like)"/>
    <property type="match status" value="1"/>
</dbReference>
<dbReference type="InterPro" id="IPR036322">
    <property type="entry name" value="WD40_repeat_dom_sf"/>
</dbReference>
<dbReference type="GO" id="GO:0030162">
    <property type="term" value="P:regulation of proteolysis"/>
    <property type="evidence" value="ECO:0007669"/>
    <property type="project" value="UniProtKB-ARBA"/>
</dbReference>
<comment type="catalytic activity">
    <reaction evidence="47">
        <text>GTP + H2O = GDP + phosphate + H(+)</text>
        <dbReference type="Rhea" id="RHEA:19669"/>
        <dbReference type="ChEBI" id="CHEBI:15377"/>
        <dbReference type="ChEBI" id="CHEBI:15378"/>
        <dbReference type="ChEBI" id="CHEBI:37565"/>
        <dbReference type="ChEBI" id="CHEBI:43474"/>
        <dbReference type="ChEBI" id="CHEBI:58189"/>
    </reaction>
</comment>
<keyword evidence="24" id="KW-0677">Repeat</keyword>
<dbReference type="PANTHER" id="PTHR47246:SF1">
    <property type="entry name" value="MUCIN-19"/>
    <property type="match status" value="1"/>
</dbReference>
<dbReference type="SMART" id="SM00175">
    <property type="entry name" value="RAB"/>
    <property type="match status" value="1"/>
</dbReference>
<dbReference type="PROSITE" id="PS51424">
    <property type="entry name" value="ROC"/>
    <property type="match status" value="1"/>
</dbReference>
<evidence type="ECO:0000256" key="35">
    <source>
        <dbReference type="ARBA" id="ARBA00023018"/>
    </source>
</evidence>
<dbReference type="GO" id="GO:0007030">
    <property type="term" value="P:Golgi organization"/>
    <property type="evidence" value="ECO:0007669"/>
    <property type="project" value="UniProtKB-ARBA"/>
</dbReference>
<dbReference type="GO" id="GO:0030425">
    <property type="term" value="C:dendrite"/>
    <property type="evidence" value="ECO:0007669"/>
    <property type="project" value="UniProtKB-SubCell"/>
</dbReference>
<dbReference type="GO" id="GO:0005764">
    <property type="term" value="C:lysosome"/>
    <property type="evidence" value="ECO:0007669"/>
    <property type="project" value="UniProtKB-SubCell"/>
</dbReference>
<keyword evidence="34" id="KW-0072">Autophagy</keyword>
<dbReference type="GO" id="GO:0005576">
    <property type="term" value="C:extracellular region"/>
    <property type="evidence" value="ECO:0007669"/>
    <property type="project" value="UniProtKB-SubCell"/>
</dbReference>
<dbReference type="InterPro" id="IPR016024">
    <property type="entry name" value="ARM-type_fold"/>
</dbReference>
<dbReference type="InterPro" id="IPR014853">
    <property type="entry name" value="VWF/SSPO/ZAN-like_Cys-rich_dom"/>
</dbReference>
<dbReference type="InterPro" id="IPR020859">
    <property type="entry name" value="ROC"/>
</dbReference>
<dbReference type="InterPro" id="IPR011009">
    <property type="entry name" value="Kinase-like_dom_sf"/>
</dbReference>
<evidence type="ECO:0000256" key="3">
    <source>
        <dbReference type="ARBA" id="ARBA00004245"/>
    </source>
</evidence>
<dbReference type="SUPFAM" id="SSF52058">
    <property type="entry name" value="L domain-like"/>
    <property type="match status" value="1"/>
</dbReference>
<dbReference type="InterPro" id="IPR032171">
    <property type="entry name" value="COR-A"/>
</dbReference>
<dbReference type="InterPro" id="IPR057263">
    <property type="entry name" value="COR-B"/>
</dbReference>
<dbReference type="InterPro" id="IPR000719">
    <property type="entry name" value="Prot_kinase_dom"/>
</dbReference>
<gene>
    <name evidence="56" type="ORF">JEQ12_014480</name>
</gene>
<dbReference type="Pfam" id="PF08477">
    <property type="entry name" value="Roc"/>
    <property type="match status" value="1"/>
</dbReference>
<evidence type="ECO:0000256" key="27">
    <source>
        <dbReference type="ARBA" id="ARBA00022777"/>
    </source>
</evidence>
<dbReference type="GO" id="GO:0005096">
    <property type="term" value="F:GTPase activator activity"/>
    <property type="evidence" value="ECO:0007669"/>
    <property type="project" value="UniProtKB-KW"/>
</dbReference>
<evidence type="ECO:0000256" key="16">
    <source>
        <dbReference type="ARBA" id="ARBA00022468"/>
    </source>
</evidence>
<dbReference type="GO" id="GO:0004674">
    <property type="term" value="F:protein serine/threonine kinase activity"/>
    <property type="evidence" value="ECO:0007669"/>
    <property type="project" value="UniProtKB-KW"/>
</dbReference>
<feature type="region of interest" description="Disordered" evidence="52">
    <location>
        <begin position="3808"/>
        <end position="3862"/>
    </location>
</feature>
<keyword evidence="20" id="KW-0597">Phosphoprotein</keyword>
<dbReference type="Pfam" id="PF08742">
    <property type="entry name" value="C8"/>
    <property type="match status" value="2"/>
</dbReference>
<dbReference type="GO" id="GO:0005768">
    <property type="term" value="C:endosome"/>
    <property type="evidence" value="ECO:0007669"/>
    <property type="project" value="UniProtKB-SubCell"/>
</dbReference>
<dbReference type="FunFam" id="1.25.40.20:FF:000219">
    <property type="entry name" value="Leucine-rich repeat serine/threonine-protein kinase 2"/>
    <property type="match status" value="1"/>
</dbReference>
<evidence type="ECO:0000256" key="41">
    <source>
        <dbReference type="ARBA" id="ARBA00023157"/>
    </source>
</evidence>
<evidence type="ECO:0000256" key="40">
    <source>
        <dbReference type="ARBA" id="ARBA00023136"/>
    </source>
</evidence>
<dbReference type="PRINTS" id="PR00449">
    <property type="entry name" value="RASTRNSFRMNG"/>
</dbReference>
<dbReference type="Pfam" id="PF13855">
    <property type="entry name" value="LRR_8"/>
    <property type="match status" value="1"/>
</dbReference>
<dbReference type="GO" id="GO:0006914">
    <property type="term" value="P:autophagy"/>
    <property type="evidence" value="ECO:0007669"/>
    <property type="project" value="UniProtKB-KW"/>
</dbReference>
<feature type="compositionally biased region" description="Low complexity" evidence="52">
    <location>
        <begin position="3828"/>
        <end position="3848"/>
    </location>
</feature>
<dbReference type="GO" id="GO:0007029">
    <property type="term" value="P:endoplasmic reticulum organization"/>
    <property type="evidence" value="ECO:0007669"/>
    <property type="project" value="UniProtKB-ARBA"/>
</dbReference>
<dbReference type="Gene3D" id="1.10.510.10">
    <property type="entry name" value="Transferase(Phosphotransferase) domain 1"/>
    <property type="match status" value="1"/>
</dbReference>
<evidence type="ECO:0000256" key="45">
    <source>
        <dbReference type="ARBA" id="ARBA00023329"/>
    </source>
</evidence>
<feature type="compositionally biased region" description="Low complexity" evidence="52">
    <location>
        <begin position="2697"/>
        <end position="2711"/>
    </location>
</feature>
<evidence type="ECO:0000256" key="10">
    <source>
        <dbReference type="ARBA" id="ARBA00004450"/>
    </source>
</evidence>
<evidence type="ECO:0000256" key="52">
    <source>
        <dbReference type="SAM" id="MobiDB-lite"/>
    </source>
</evidence>
<dbReference type="SMART" id="SM00369">
    <property type="entry name" value="LRR_TYP"/>
    <property type="match status" value="7"/>
</dbReference>
<comment type="cofactor">
    <cofactor evidence="1">
        <name>Mg(2+)</name>
        <dbReference type="ChEBI" id="CHEBI:18420"/>
    </cofactor>
</comment>
<dbReference type="PROSITE" id="PS51419">
    <property type="entry name" value="RAB"/>
    <property type="match status" value="1"/>
</dbReference>
<feature type="compositionally biased region" description="Low complexity" evidence="52">
    <location>
        <begin position="3810"/>
        <end position="3821"/>
    </location>
</feature>
<comment type="catalytic activity">
    <reaction evidence="48">
        <text>L-seryl-[protein] + ATP = O-phospho-L-seryl-[protein] + ADP + H(+)</text>
        <dbReference type="Rhea" id="RHEA:17989"/>
        <dbReference type="Rhea" id="RHEA-COMP:9863"/>
        <dbReference type="Rhea" id="RHEA-COMP:11604"/>
        <dbReference type="ChEBI" id="CHEBI:15378"/>
        <dbReference type="ChEBI" id="CHEBI:29999"/>
        <dbReference type="ChEBI" id="CHEBI:30616"/>
        <dbReference type="ChEBI" id="CHEBI:83421"/>
        <dbReference type="ChEBI" id="CHEBI:456216"/>
        <dbReference type="EC" id="2.7.11.1"/>
    </reaction>
</comment>
<evidence type="ECO:0000256" key="29">
    <source>
        <dbReference type="ARBA" id="ARBA00022787"/>
    </source>
</evidence>
<protein>
    <recommendedName>
        <fullName evidence="49">Leucine-rich repeat serine/threonine-protein kinase 2</fullName>
        <ecNumber evidence="15">2.7.11.1</ecNumber>
    </recommendedName>
</protein>
<keyword evidence="21" id="KW-0853">WD repeat</keyword>
<dbReference type="InterPro" id="IPR036770">
    <property type="entry name" value="Ankyrin_rpt-contain_sf"/>
</dbReference>
<dbReference type="SMART" id="SM00220">
    <property type="entry name" value="S_TKc"/>
    <property type="match status" value="1"/>
</dbReference>
<evidence type="ECO:0000256" key="46">
    <source>
        <dbReference type="ARBA" id="ARBA00047899"/>
    </source>
</evidence>
<evidence type="ECO:0000256" key="33">
    <source>
        <dbReference type="ARBA" id="ARBA00022843"/>
    </source>
</evidence>
<dbReference type="InterPro" id="IPR008271">
    <property type="entry name" value="Ser/Thr_kinase_AS"/>
</dbReference>
<evidence type="ECO:0000256" key="18">
    <source>
        <dbReference type="ARBA" id="ARBA00022525"/>
    </source>
</evidence>
<keyword evidence="37 51" id="KW-0175">Coiled coil</keyword>
<evidence type="ECO:0000256" key="51">
    <source>
        <dbReference type="SAM" id="Coils"/>
    </source>
</evidence>
<evidence type="ECO:0000256" key="5">
    <source>
        <dbReference type="ARBA" id="ARBA00004279"/>
    </source>
</evidence>
<keyword evidence="40" id="KW-0472">Membrane</keyword>
<feature type="coiled-coil region" evidence="51">
    <location>
        <begin position="307"/>
        <end position="334"/>
    </location>
</feature>
<dbReference type="GO" id="GO:0030159">
    <property type="term" value="F:signaling receptor complex adaptor activity"/>
    <property type="evidence" value="ECO:0007669"/>
    <property type="project" value="UniProtKB-ARBA"/>
</dbReference>
<dbReference type="Gene3D" id="3.40.50.300">
    <property type="entry name" value="P-loop containing nucleotide triphosphate hydrolases"/>
    <property type="match status" value="1"/>
</dbReference>
<dbReference type="GO" id="GO:0035556">
    <property type="term" value="P:intracellular signal transduction"/>
    <property type="evidence" value="ECO:0007669"/>
    <property type="project" value="UniProtKB-ARBA"/>
</dbReference>
<comment type="caution">
    <text evidence="56">The sequence shown here is derived from an EMBL/GenBank/DDBJ whole genome shotgun (WGS) entry which is preliminary data.</text>
</comment>
<evidence type="ECO:0000256" key="22">
    <source>
        <dbReference type="ARBA" id="ARBA00022614"/>
    </source>
</evidence>
<dbReference type="GO" id="GO:0060159">
    <property type="term" value="P:regulation of dopamine receptor signaling pathway"/>
    <property type="evidence" value="ECO:0007669"/>
    <property type="project" value="UniProtKB-ARBA"/>
</dbReference>
<dbReference type="GO" id="GO:0043195">
    <property type="term" value="C:terminal bouton"/>
    <property type="evidence" value="ECO:0007669"/>
    <property type="project" value="UniProtKB-ARBA"/>
</dbReference>
<dbReference type="CDD" id="cd09914">
    <property type="entry name" value="RocCOR"/>
    <property type="match status" value="1"/>
</dbReference>
<dbReference type="PROSITE" id="PS51450">
    <property type="entry name" value="LRR"/>
    <property type="match status" value="5"/>
</dbReference>
<reference evidence="56 57" key="1">
    <citation type="submission" date="2020-12" db="EMBL/GenBank/DDBJ databases">
        <title>De novo assembly of Tibetan sheep genome.</title>
        <authorList>
            <person name="Li X."/>
        </authorList>
    </citation>
    <scope>NUCLEOTIDE SEQUENCE [LARGE SCALE GENOMIC DNA]</scope>
    <source>
        <tissue evidence="56">Heart</tissue>
    </source>
</reference>
<dbReference type="InterPro" id="IPR003591">
    <property type="entry name" value="Leu-rich_rpt_typical-subtyp"/>
</dbReference>
<dbReference type="GO" id="GO:0070013">
    <property type="term" value="C:intracellular organelle lumen"/>
    <property type="evidence" value="ECO:0007669"/>
    <property type="project" value="UniProtKB-ARBA"/>
</dbReference>
<evidence type="ECO:0000256" key="32">
    <source>
        <dbReference type="ARBA" id="ARBA00022840"/>
    </source>
</evidence>
<keyword evidence="39" id="KW-0342">GTP-binding</keyword>
<dbReference type="Pfam" id="PF23745">
    <property type="entry name" value="ANK_LRRK2"/>
    <property type="match status" value="1"/>
</dbReference>
<dbReference type="SMART" id="SM00832">
    <property type="entry name" value="C8"/>
    <property type="match status" value="2"/>
</dbReference>
<dbReference type="GO" id="GO:0035640">
    <property type="term" value="P:exploration behavior"/>
    <property type="evidence" value="ECO:0007669"/>
    <property type="project" value="UniProtKB-ARBA"/>
</dbReference>
<dbReference type="SMART" id="SM00216">
    <property type="entry name" value="VWD"/>
    <property type="match status" value="3"/>
</dbReference>
<dbReference type="GO" id="GO:0009968">
    <property type="term" value="P:negative regulation of signal transduction"/>
    <property type="evidence" value="ECO:0007669"/>
    <property type="project" value="UniProtKB-ARBA"/>
</dbReference>
<dbReference type="FunFam" id="3.30.200.20:FF:000313">
    <property type="entry name" value="Leucine-rich repeat serine/threonine-protein kinase 2"/>
    <property type="match status" value="1"/>
</dbReference>
<dbReference type="GO" id="GO:0005886">
    <property type="term" value="C:plasma membrane"/>
    <property type="evidence" value="ECO:0007669"/>
    <property type="project" value="UniProtKB-ARBA"/>
</dbReference>
<dbReference type="Gene3D" id="1.25.10.10">
    <property type="entry name" value="Leucine-rich Repeat Variant"/>
    <property type="match status" value="2"/>
</dbReference>
<dbReference type="GO" id="GO:1904887">
    <property type="term" value="P:Wnt signalosome assembly"/>
    <property type="evidence" value="ECO:0007669"/>
    <property type="project" value="UniProtKB-ARBA"/>
</dbReference>
<dbReference type="FunFam" id="2.130.10.10:FF:000481">
    <property type="entry name" value="Leucine-rich repeat serine/threonine-protein kinase 2"/>
    <property type="match status" value="1"/>
</dbReference>
<dbReference type="SUPFAM" id="SSF57567">
    <property type="entry name" value="Serine protease inhibitors"/>
    <property type="match status" value="2"/>
</dbReference>
<organism evidence="56 57">
    <name type="scientific">Ovis aries</name>
    <name type="common">Sheep</name>
    <dbReference type="NCBI Taxonomy" id="9940"/>
    <lineage>
        <taxon>Eukaryota</taxon>
        <taxon>Metazoa</taxon>
        <taxon>Chordata</taxon>
        <taxon>Craniata</taxon>
        <taxon>Vertebrata</taxon>
        <taxon>Euteleostomi</taxon>
        <taxon>Mammalia</taxon>
        <taxon>Eutheria</taxon>
        <taxon>Laurasiatheria</taxon>
        <taxon>Artiodactyla</taxon>
        <taxon>Ruminantia</taxon>
        <taxon>Pecora</taxon>
        <taxon>Bovidae</taxon>
        <taxon>Caprinae</taxon>
        <taxon>Ovis</taxon>
    </lineage>
</organism>
<dbReference type="Pfam" id="PF25497">
    <property type="entry name" value="COR-B"/>
    <property type="match status" value="1"/>
</dbReference>
<feature type="domain" description="VWFD" evidence="54">
    <location>
        <begin position="3045"/>
        <end position="3243"/>
    </location>
</feature>
<dbReference type="GO" id="GO:0030672">
    <property type="term" value="C:synaptic vesicle membrane"/>
    <property type="evidence" value="ECO:0007669"/>
    <property type="project" value="UniProtKB-SubCell"/>
</dbReference>
<dbReference type="FunFam" id="3.30.70.1390:FF:000001">
    <property type="entry name" value="Leucine-rich repeat serine/threonine-protein kinase 2"/>
    <property type="match status" value="1"/>
</dbReference>
<keyword evidence="42" id="KW-0206">Cytoskeleton</keyword>
<evidence type="ECO:0000256" key="50">
    <source>
        <dbReference type="PROSITE-ProRule" id="PRU10141"/>
    </source>
</evidence>
<dbReference type="GO" id="GO:0061001">
    <property type="term" value="P:regulation of dendritic spine morphogenesis"/>
    <property type="evidence" value="ECO:0007669"/>
    <property type="project" value="UniProtKB-ARBA"/>
</dbReference>
<dbReference type="GO" id="GO:0045121">
    <property type="term" value="C:membrane raft"/>
    <property type="evidence" value="ECO:0007669"/>
    <property type="project" value="UniProtKB-ARBA"/>
</dbReference>
<dbReference type="InterPro" id="IPR027417">
    <property type="entry name" value="P-loop_NTPase"/>
</dbReference>
<comment type="similarity">
    <text evidence="14">Belongs to the protein kinase superfamily. TKL Ser/Thr protein kinase family.</text>
</comment>
<evidence type="ECO:0000256" key="49">
    <source>
        <dbReference type="ARBA" id="ARBA00067643"/>
    </source>
</evidence>
<dbReference type="GO" id="GO:0005856">
    <property type="term" value="C:cytoskeleton"/>
    <property type="evidence" value="ECO:0007669"/>
    <property type="project" value="UniProtKB-SubCell"/>
</dbReference>
<sequence>MIPKAVLSSSHSEVVGGFDKMWGMGDSTLMMLLMGIREASKLFQDKNVHVPLLIVLDSYMRVASVQQVGWSLLCKLIEICPNTMQSLMGPHDIGHDWEVLGVHQLILKMLTVHNASVNLTTVGLKALDLLLNSGKITLLILDEENDIFLLIFDAMRTFAASDEVQKLGCKVLHVLFERVSEEQLTEFVENKDYMILLSALKNFEDEEEIVLHVLHCLHSLAIPCSNVEVLMSGNVRCYNIVVEAMRAFPISEKIQEVSCCLLHRLTLGNFFNILVLNEVHVFVVKAVQQYSENAVLQIAALSCLALLTETIFLNQDLEEKNENQENDDDEEDKLFWLEACYKALTWHRKNKHVQEAACWALNNLLMYQNSLHEKIGDEDGQFPAHREVMLSMLMHSSSKEVFQASANALSTLLEQNVNFRKILLSKGIYLNVLELMQKHMHSPEVAESGCKMLNHLFEESSTSLDTMAAVVPKIITVMKSHETSLSVQLEALRAMLHFIVPGIPEEYREDTEYQHKLNMIEKQCFRNDIHKLVLGALNRFIGNPGIQKCGLKVISSIIHFPDALEVLSLEGAIDSVLHTLQMYPDDQEIQCLGLSLIGCLITKKNLCVGTGHLLAKILISTLQRFKDIGEVQIKGFQTVLTILELSVSFSKLLVDYSFDSVIFHQLSSSIMEQKDQQFLNLCCKCFAKLAVDNELKSVMLEKACDQNNSIMVECLLLLGADANRAKEATSLICQVCEKASSPKLVELLLNSGSREQDVRKALTISIGKGNSQIISLLLRRLALDLANSSICLGGFCMGKIDPSWLGPLFPDKTSYLRKETNIGSTLARMVLRYQMKSSVEEGAGSGSSGNFSEEIVDKFDEWTFIPESYVDSVFGQSDDLDSEGSEGSFLVKKKSNSISVGEFYRDPALQRCSPNLQRHSSSLGPIFDHEDLIKRKRKIFSSDDSLRASKFQSHMKHSESMSSLPSEREYITSLDLSANELRDVDALSQNSCISGHLEHLEKLELHQNALTSFPQQLCETLKCLTHLDLHSNKFTSFPTYLLKMNCIASLDVSRNDIGPSVVLDPAVKCPTLKQFNLSYNQISSLPENIGDVIEKLEQLILEGNKISEICSPLSLKELKILNLSKNHISSLSEDFLETCPKLEILSAKMNFLAAMPFLPSSITSLKLSQNRFTCVPEAILHLPHLRSLDMSNNDIRYLPGPVHWRSLNLRELLFSHNQISILDLSEKACAWSRIEKLHLSHNKLKEIPPEIGCLENLTSLDVSYNLDLRSFPNEMGKLSKIWDLPLDELHLNFDFKHVGCKAKDIIRFLQQRLKKAVPYNRMKLMIVGNTGSGKTTLLQQLMKIKKSDLGMQGATVGIDVKDWPIQIRGKGKKDLILNVWDFAGREEFYSTHPHFMTQRALYLAVYDLSKGQAEVDAMKPWLFNIKARASSSPVILVGTHLDVTDEKQRKACISKITKELLNKRGFPAIRDYHFVNATEESDALAKLRKTIINESLNFKIRDQPVVGQLIPDCYVELEKIILSERKNVPIEFPVIDRKRLLQLVREHQLQLDENELPHAVHFLNESGVLLHFQDPALQLSDLYFVEPKWLCKVMAQILTVKVEGFPKHPKGIISRRDVEKFLSKKKRFPKNYMAQYFKLLEKFQIALPIGEEYLLVPSSLSDHRPVIELPHCENSEIIIRLYEMPYFPMGFWSRLINRLLEISPYMLSGRERALRPNRMYWRQGIYLNWSPEAYCLVGSEVLDHHPESFLKITVPSCRKGCILLGQVVDHIDSLMEEWFPGLLEIDICGEGETLLKKWALYSFNDGEEHQKILLDNLMKKAEEGDLLVNPDQPRLTIPISQIAPDLILADLPRNIMLNNDELEFEQAPEFLLGDGSFGSVYRAAYQGEEVAVKIFNKHTSLRLLRQELVVLCHLHHPSLISLLAAGIRPRMLVMELASKGSLDRLLQQDKTSLTRTLQHRIVLHVADGLRYLHSAMIIYRDLKPHNVLLFTLYPNAAIIAKIADYGIAQYCCRMGIKTSEGTPGFRAPEVARGNVIYNQQADVYSFGLLLYDILTTGGRIAEGLKFPNEFDELAIQGKLPDPVKEYGCAPWPMVEKLIKKCLKENPQERPTSAQVFDILNSAELICLMRRISIPKSFTVECMVATNHNSKNVRIWLGCGHTDKGQLSFLDLNTERYTSEEVTDSRILCLALVYLPVEKESWIVSGTQSGMLLVINTEDGRKRHTLEKMTDSVTCLYCNSFSKQSKQKNFLLVGTADGNLAIFEDKTVKCKGASPLKILNIGNVSTPLMCLSESVNLTEKNIMWGGCGTKVFSFSDDFTIQKLIETRTNQRFSYASFCDSNIIAVVVDTALYVAKKNSPFVEVWDKKTEKLCELIDCVHFLKEELVRVSKELKHKMSYSGRVKTLCLQKNTALWIGTGGGHILLLDLSTRRIIRIIHNFCDSVRVMMIAQLGSLKNVMLVLGYNRKSAEGTQHQKGPNHHHEVNIFVFGCGTLHLLQKNTEKRISLSFHLVFHLPFDFGLDADSTSIGRGAKFSSHASGNLAFGLGTSGQKKLEVSRADWSEISKSFGWEVGAGRGNAAFGFGASGSSSFGDSSFSSKIVEEDQVARSGRSISSDLGDTSLRSGDTFVGDSSGNLQPGLESSGQQGLKINELERDSLSGTASVAAGFKDLGSDVSSVETGSFGWEVGAGRVNAAPGFGASSSSSFGDSDFSSKTVEGNRVVRSEGSISSDLGSSGQRGLEINELGGDGLSGSASVEDALKGFGSDASSSGGNIWSSNSGSGEGNKSEAGLGAGTSGSNISDETGVNGTEKGSHIPEATPKYSETNAIIGEASTWGKGAYKAFNGRVFSFESSCTYTFCRHCVESGGDFNIEIKRNNDSEIEKITVIIDNNDVSIFGDILLVNGESVQIPYNNKLIHIKKYGEHNVLNSRRGILSLMWDKNNKLSLTLHKQYPTCGLCGNFNSTPGDDINEHIADSKIPGDCSKAVSKSYEVCEDGVQFCNKIIGTYFEKCGKVSTLSSDYKMICIDEYCQSRDKTSTCDTYSELSRLCASDGPGTFESWRDDIDVVCGYLLDDIGEKGRCVLKSDCPCESSGKDKDWSISVELRPCPSGQSGTCLNSVTLLLNSSVQVDKYVFNRDGTVTNDKFGNLGYYYSDKIQIFNASSSYLQAETYFHGKMQIQIFPVMQLYVSVPPNQFTDTVGLCGSHNNRAEDDFMSSQNILEKTSQAFASSWEMMPCPKASTASCISIEKERFAERHCGILLDLSGPFASCHSIVDPKPYHEECKKYTCTCENSQDCLCTILGNYVKACAEKETSMVGWRAGLCDQSCPSGLVFKYNVKTCNSSCRSLSERDKSCDMEGIPVDGCTCPDGMYKNNEGNCVSKSQCDCYINDEVMQPGKLIHIDDNKCVCRDGILLCQTPIDLTLQNCSGGAEYVDCRNPKAQRRVDSTCSTRNIPTFDENLPCKRGCYCPEGMVRNSKGNCVFPDDCPCSFGGREYDQGSVTSVGCNKCTCIKGSWNCTQNECQTTCHIYGEGHVRTFDGKSYSFDGLCQYSFIEDYCGRENGTFRILTESVPCCEDGLTCSRKIIVAFQGQVCGLCGNNNGDLKDDFTTRYSSVAAGTLEFGNSWKTSQECSDTVAQTFPCDSNPYCKAWAVRKCEIIRDSTFRECHNKVDPNEYYDACIEEACACDMEGKYLGFCTAVAMYAEACSAVGVCVTWRKPDLCRCYAKCPDSAPYLDENTMKCVSLAECSCFYNDIVPAGGVIQDNCGRTCYCIAGELECSGVTRTPFPITSTAGSVGTTGLAGPTFTSSGRISGSTGVSVSAVTETEDGSTGDTGFRAGATGGENAATTGAVRDNSSGAAVTERT</sequence>
<dbReference type="GO" id="GO:0005524">
    <property type="term" value="F:ATP binding"/>
    <property type="evidence" value="ECO:0007669"/>
    <property type="project" value="UniProtKB-UniRule"/>
</dbReference>
<dbReference type="Pfam" id="PF23744">
    <property type="entry name" value="ARM_LRRK2"/>
    <property type="match status" value="1"/>
</dbReference>
<feature type="compositionally biased region" description="Low complexity" evidence="52">
    <location>
        <begin position="2722"/>
        <end position="2733"/>
    </location>
</feature>
<evidence type="ECO:0000256" key="11">
    <source>
        <dbReference type="ARBA" id="ARBA00004484"/>
    </source>
</evidence>
<dbReference type="InterPro" id="IPR001611">
    <property type="entry name" value="Leu-rich_rpt"/>
</dbReference>
<dbReference type="Gene3D" id="3.80.10.10">
    <property type="entry name" value="Ribonuclease Inhibitor"/>
    <property type="match status" value="2"/>
</dbReference>